<dbReference type="AlphaFoldDB" id="A0A2P7BUY7"/>
<dbReference type="Proteomes" id="UP000241444">
    <property type="component" value="Unassembled WGS sequence"/>
</dbReference>
<reference evidence="2" key="1">
    <citation type="submission" date="2017-11" db="EMBL/GenBank/DDBJ databases">
        <authorList>
            <person name="Kuznetsova I."/>
            <person name="Sazanova A."/>
            <person name="Chirak E."/>
            <person name="Safronova V."/>
            <person name="Willems A."/>
        </authorList>
    </citation>
    <scope>NUCLEOTIDE SEQUENCE [LARGE SCALE GENOMIC DNA]</scope>
    <source>
        <strain evidence="2">STM 196</strain>
    </source>
</reference>
<name>A0A2P7BUY7_9HYPH</name>
<accession>A0A2P7BUY7</accession>
<comment type="caution">
    <text evidence="1">The sequence shown here is derived from an EMBL/GenBank/DDBJ whole genome shotgun (WGS) entry which is preliminary data.</text>
</comment>
<proteinExistence type="predicted"/>
<evidence type="ECO:0000313" key="1">
    <source>
        <dbReference type="EMBL" id="PSH70222.1"/>
    </source>
</evidence>
<sequence length="62" mass="6958">MHMKKLKKLRFDEDTGALKIAGENGFGKDKTVYVDVENPELFLNAIKSAFQMGGKDIELTPE</sequence>
<gene>
    <name evidence="1" type="ORF">CU102_03795</name>
</gene>
<dbReference type="EMBL" id="PGGO01000002">
    <property type="protein sequence ID" value="PSH70222.1"/>
    <property type="molecule type" value="Genomic_DNA"/>
</dbReference>
<keyword evidence="2" id="KW-1185">Reference proteome</keyword>
<dbReference type="RefSeq" id="WP_106709635.1">
    <property type="nucleotide sequence ID" value="NZ_PGGO01000002.1"/>
</dbReference>
<evidence type="ECO:0000313" key="2">
    <source>
        <dbReference type="Proteomes" id="UP000241444"/>
    </source>
</evidence>
<organism evidence="1 2">
    <name type="scientific">Phyllobacterium brassicacearum</name>
    <dbReference type="NCBI Taxonomy" id="314235"/>
    <lineage>
        <taxon>Bacteria</taxon>
        <taxon>Pseudomonadati</taxon>
        <taxon>Pseudomonadota</taxon>
        <taxon>Alphaproteobacteria</taxon>
        <taxon>Hyphomicrobiales</taxon>
        <taxon>Phyllobacteriaceae</taxon>
        <taxon>Phyllobacterium</taxon>
    </lineage>
</organism>
<protein>
    <submittedName>
        <fullName evidence="1">Uncharacterized protein</fullName>
    </submittedName>
</protein>